<dbReference type="PROSITE" id="PS51257">
    <property type="entry name" value="PROKAR_LIPOPROTEIN"/>
    <property type="match status" value="1"/>
</dbReference>
<dbReference type="EMBL" id="JAGHKP010000002">
    <property type="protein sequence ID" value="MBO9152803.1"/>
    <property type="molecule type" value="Genomic_DNA"/>
</dbReference>
<keyword evidence="3" id="KW-1185">Reference proteome</keyword>
<organism evidence="2 3">
    <name type="scientific">Chitinophaga chungangae</name>
    <dbReference type="NCBI Taxonomy" id="2821488"/>
    <lineage>
        <taxon>Bacteria</taxon>
        <taxon>Pseudomonadati</taxon>
        <taxon>Bacteroidota</taxon>
        <taxon>Chitinophagia</taxon>
        <taxon>Chitinophagales</taxon>
        <taxon>Chitinophagaceae</taxon>
        <taxon>Chitinophaga</taxon>
    </lineage>
</organism>
<evidence type="ECO:0000313" key="3">
    <source>
        <dbReference type="Proteomes" id="UP000679126"/>
    </source>
</evidence>
<sequence>MKRMISRTLLVLSGAAVLLLSACSKTPEQGKHIPKNAAMVLGVNSEQIQEKLVKDGLTVDKLFDAVQSQDTSSSLAKAMKDAENSGVDMKGDVFIAMVPGEAGAKGYVAAYAKLKDAAKFEAFIKEKSKKEVKAGTDFKYVEDKNAIVGFSNETIIGVFAFDPTDFERHNPYAMDDFGDSAAAAPAPAKTANNTETLNKLFHLKKDESIATVESFKEVQKEKGDAFFWMSSEQVYAFNPGTPSGMAALMTGNIKKLTEGAYTAAAIHFENGKIKVNSKSYAGKEMQDIMKKYPMEKVNMDMIENYPSGNVFGFAIMNFDLRMLGDILKLLGMDGFANMGLAEAQLTLDDILKAFKGELAIVGSDFSATSAAQKPDIKFVFNMKVGDKAAFEKVMSSKMVAPMFTKVGENYVPQQPLGEIALSINDKRILVASDEALLTTYDAGKSKAKLDDVAVNAAKGSVFSVYLDIEKIVNNMPEESLKELPDSISNDIKGLLKNLTVSTEPFSGNTQKSVLELNFKNESQNTLAQMVNFTKKMWGYYEANKFDSRSQQATDSTVDANVIVDSAVAVPVQ</sequence>
<name>A0ABS3YDQ2_9BACT</name>
<reference evidence="3" key="1">
    <citation type="submission" date="2021-03" db="EMBL/GenBank/DDBJ databases">
        <title>Assistant Professor.</title>
        <authorList>
            <person name="Huq M.A."/>
        </authorList>
    </citation>
    <scope>NUCLEOTIDE SEQUENCE [LARGE SCALE GENOMIC DNA]</scope>
    <source>
        <strain evidence="3">MAH-28</strain>
    </source>
</reference>
<keyword evidence="1" id="KW-0732">Signal</keyword>
<gene>
    <name evidence="2" type="ORF">J7I43_11310</name>
</gene>
<dbReference type="Proteomes" id="UP000679126">
    <property type="component" value="Unassembled WGS sequence"/>
</dbReference>
<proteinExistence type="predicted"/>
<comment type="caution">
    <text evidence="2">The sequence shown here is derived from an EMBL/GenBank/DDBJ whole genome shotgun (WGS) entry which is preliminary data.</text>
</comment>
<dbReference type="RefSeq" id="WP_209145782.1">
    <property type="nucleotide sequence ID" value="NZ_JAGHKP010000002.1"/>
</dbReference>
<accession>A0ABS3YDQ2</accession>
<protein>
    <submittedName>
        <fullName evidence="2">DUF4836 family protein</fullName>
    </submittedName>
</protein>
<evidence type="ECO:0000313" key="2">
    <source>
        <dbReference type="EMBL" id="MBO9152803.1"/>
    </source>
</evidence>
<feature type="signal peptide" evidence="1">
    <location>
        <begin position="1"/>
        <end position="22"/>
    </location>
</feature>
<feature type="chain" id="PRO_5045795510" evidence="1">
    <location>
        <begin position="23"/>
        <end position="572"/>
    </location>
</feature>
<evidence type="ECO:0000256" key="1">
    <source>
        <dbReference type="SAM" id="SignalP"/>
    </source>
</evidence>